<evidence type="ECO:0000256" key="5">
    <source>
        <dbReference type="ARBA" id="ARBA00023239"/>
    </source>
</evidence>
<dbReference type="InterPro" id="IPR000807">
    <property type="entry name" value="ImidazoleglycerolP_deHydtase"/>
</dbReference>
<dbReference type="CDD" id="cd07914">
    <property type="entry name" value="IGPD"/>
    <property type="match status" value="1"/>
</dbReference>
<dbReference type="OrthoDB" id="9790411at2"/>
<proteinExistence type="inferred from homology"/>
<evidence type="ECO:0000256" key="2">
    <source>
        <dbReference type="ARBA" id="ARBA00016664"/>
    </source>
</evidence>
<dbReference type="FunFam" id="3.30.230.40:FF:000003">
    <property type="entry name" value="Imidazoleglycerol-phosphate dehydratase HisB"/>
    <property type="match status" value="1"/>
</dbReference>
<evidence type="ECO:0000256" key="4">
    <source>
        <dbReference type="ARBA" id="ARBA00023102"/>
    </source>
</evidence>
<dbReference type="FunFam" id="3.30.230.40:FF:000001">
    <property type="entry name" value="Imidazoleglycerol-phosphate dehydratase HisB"/>
    <property type="match status" value="1"/>
</dbReference>
<dbReference type="PANTHER" id="PTHR23133">
    <property type="entry name" value="IMIDAZOLEGLYCEROL-PHOSPHATE DEHYDRATASE HIS7"/>
    <property type="match status" value="1"/>
</dbReference>
<accession>A0A6N6N5E1</accession>
<dbReference type="RefSeq" id="WP_151149606.1">
    <property type="nucleotide sequence ID" value="NZ_WAIE01000001.1"/>
</dbReference>
<evidence type="ECO:0000313" key="9">
    <source>
        <dbReference type="Proteomes" id="UP000438699"/>
    </source>
</evidence>
<dbReference type="Gene3D" id="3.30.230.40">
    <property type="entry name" value="Imidazole glycerol phosphate dehydratase, domain 1"/>
    <property type="match status" value="2"/>
</dbReference>
<dbReference type="EMBL" id="WAIE01000001">
    <property type="protein sequence ID" value="KAB1443274.1"/>
    <property type="molecule type" value="Genomic_DNA"/>
</dbReference>
<evidence type="ECO:0000256" key="6">
    <source>
        <dbReference type="HAMAP-Rule" id="MF_00076"/>
    </source>
</evidence>
<dbReference type="AlphaFoldDB" id="A0A6N6N5E1"/>
<dbReference type="InterPro" id="IPR020568">
    <property type="entry name" value="Ribosomal_Su5_D2-typ_SF"/>
</dbReference>
<evidence type="ECO:0000313" key="8">
    <source>
        <dbReference type="EMBL" id="KAB1443274.1"/>
    </source>
</evidence>
<comment type="catalytic activity">
    <reaction evidence="6 7">
        <text>D-erythro-1-(imidazol-4-yl)glycerol 3-phosphate = 3-(imidazol-4-yl)-2-oxopropyl phosphate + H2O</text>
        <dbReference type="Rhea" id="RHEA:11040"/>
        <dbReference type="ChEBI" id="CHEBI:15377"/>
        <dbReference type="ChEBI" id="CHEBI:57766"/>
        <dbReference type="ChEBI" id="CHEBI:58278"/>
        <dbReference type="EC" id="4.2.1.19"/>
    </reaction>
</comment>
<reference evidence="8 9" key="1">
    <citation type="journal article" date="2017" name="Int. J. Syst. Evol. Microbiol.">
        <title>Desulfovibrio senegalensis sp. nov., a mesophilic sulfate reducer isolated from marine sediment.</title>
        <authorList>
            <person name="Thioye A."/>
            <person name="Gam Z.B.A."/>
            <person name="Mbengue M."/>
            <person name="Cayol J.L."/>
            <person name="Joseph-Bartoli M."/>
            <person name="Toure-Kane C."/>
            <person name="Labat M."/>
        </authorList>
    </citation>
    <scope>NUCLEOTIDE SEQUENCE [LARGE SCALE GENOMIC DNA]</scope>
    <source>
        <strain evidence="8 9">DSM 101509</strain>
    </source>
</reference>
<dbReference type="Proteomes" id="UP000438699">
    <property type="component" value="Unassembled WGS sequence"/>
</dbReference>
<organism evidence="8 9">
    <name type="scientific">Pseudodesulfovibrio senegalensis</name>
    <dbReference type="NCBI Taxonomy" id="1721087"/>
    <lineage>
        <taxon>Bacteria</taxon>
        <taxon>Pseudomonadati</taxon>
        <taxon>Thermodesulfobacteriota</taxon>
        <taxon>Desulfovibrionia</taxon>
        <taxon>Desulfovibrionales</taxon>
        <taxon>Desulfovibrionaceae</taxon>
    </lineage>
</organism>
<dbReference type="InterPro" id="IPR020565">
    <property type="entry name" value="ImidazoleglycerP_deHydtase_CS"/>
</dbReference>
<gene>
    <name evidence="6 8" type="primary">hisB</name>
    <name evidence="8" type="ORF">F8A88_03140</name>
</gene>
<keyword evidence="6" id="KW-0963">Cytoplasm</keyword>
<dbReference type="GO" id="GO:0000105">
    <property type="term" value="P:L-histidine biosynthetic process"/>
    <property type="evidence" value="ECO:0007669"/>
    <property type="project" value="UniProtKB-UniRule"/>
</dbReference>
<dbReference type="UniPathway" id="UPA00031">
    <property type="reaction ID" value="UER00011"/>
</dbReference>
<comment type="pathway">
    <text evidence="1 6 7">Amino-acid biosynthesis; L-histidine biosynthesis; L-histidine from 5-phospho-alpha-D-ribose 1-diphosphate: step 6/9.</text>
</comment>
<dbReference type="GO" id="GO:0004424">
    <property type="term" value="F:imidazoleglycerol-phosphate dehydratase activity"/>
    <property type="evidence" value="ECO:0007669"/>
    <property type="project" value="UniProtKB-UniRule"/>
</dbReference>
<dbReference type="InterPro" id="IPR038494">
    <property type="entry name" value="IGPD_sf"/>
</dbReference>
<dbReference type="NCBIfam" id="NF002114">
    <property type="entry name" value="PRK00951.2-4"/>
    <property type="match status" value="1"/>
</dbReference>
<evidence type="ECO:0000256" key="3">
    <source>
        <dbReference type="ARBA" id="ARBA00022605"/>
    </source>
</evidence>
<evidence type="ECO:0000256" key="7">
    <source>
        <dbReference type="RuleBase" id="RU000599"/>
    </source>
</evidence>
<evidence type="ECO:0000256" key="1">
    <source>
        <dbReference type="ARBA" id="ARBA00005047"/>
    </source>
</evidence>
<dbReference type="PROSITE" id="PS00954">
    <property type="entry name" value="IGP_DEHYDRATASE_1"/>
    <property type="match status" value="1"/>
</dbReference>
<dbReference type="HAMAP" id="MF_00076">
    <property type="entry name" value="HisB"/>
    <property type="match status" value="1"/>
</dbReference>
<dbReference type="NCBIfam" id="NF002111">
    <property type="entry name" value="PRK00951.2-1"/>
    <property type="match status" value="1"/>
</dbReference>
<dbReference type="GO" id="GO:0005737">
    <property type="term" value="C:cytoplasm"/>
    <property type="evidence" value="ECO:0007669"/>
    <property type="project" value="UniProtKB-SubCell"/>
</dbReference>
<comment type="caution">
    <text evidence="8">The sequence shown here is derived from an EMBL/GenBank/DDBJ whole genome shotgun (WGS) entry which is preliminary data.</text>
</comment>
<comment type="similarity">
    <text evidence="6 7">Belongs to the imidazoleglycerol-phosphate dehydratase family.</text>
</comment>
<dbReference type="PROSITE" id="PS00955">
    <property type="entry name" value="IGP_DEHYDRATASE_2"/>
    <property type="match status" value="1"/>
</dbReference>
<dbReference type="EC" id="4.2.1.19" evidence="6 7"/>
<sequence>MSSREASVKRTTNETDIDLRLVLDGQGRASVGTGVGFADHMLDLMCFWGGFDLELTCKGDLEIDSHHTLEDIALCLGQVLSEALGDKQGIARVGWAKVPMDEALAEVVVDLSGRPYLVYEDALLPDVIAGDEKDVWREFFKSLAYRAGMNLHIKFEYGRNGHHLLEAAFKALGRALGAAVRQERQGVSSTKGSLD</sequence>
<dbReference type="Pfam" id="PF00475">
    <property type="entry name" value="IGPD"/>
    <property type="match status" value="1"/>
</dbReference>
<keyword evidence="4 6" id="KW-0368">Histidine biosynthesis</keyword>
<keyword evidence="9" id="KW-1185">Reference proteome</keyword>
<dbReference type="SUPFAM" id="SSF54211">
    <property type="entry name" value="Ribosomal protein S5 domain 2-like"/>
    <property type="match status" value="2"/>
</dbReference>
<keyword evidence="3 6" id="KW-0028">Amino-acid biosynthesis</keyword>
<comment type="subcellular location">
    <subcellularLocation>
        <location evidence="6 7">Cytoplasm</location>
    </subcellularLocation>
</comment>
<protein>
    <recommendedName>
        <fullName evidence="2 6">Imidazoleglycerol-phosphate dehydratase</fullName>
        <shortName evidence="6">IGPD</shortName>
        <ecNumber evidence="6 7">4.2.1.19</ecNumber>
    </recommendedName>
</protein>
<dbReference type="PANTHER" id="PTHR23133:SF2">
    <property type="entry name" value="IMIDAZOLEGLYCEROL-PHOSPHATE DEHYDRATASE"/>
    <property type="match status" value="1"/>
</dbReference>
<keyword evidence="5 6" id="KW-0456">Lyase</keyword>
<name>A0A6N6N5E1_9BACT</name>